<protein>
    <submittedName>
        <fullName evidence="2">Uncharacterized protein</fullName>
    </submittedName>
</protein>
<organism evidence="2 3">
    <name type="scientific">Zea mays</name>
    <name type="common">Maize</name>
    <dbReference type="NCBI Taxonomy" id="4577"/>
    <lineage>
        <taxon>Eukaryota</taxon>
        <taxon>Viridiplantae</taxon>
        <taxon>Streptophyta</taxon>
        <taxon>Embryophyta</taxon>
        <taxon>Tracheophyta</taxon>
        <taxon>Spermatophyta</taxon>
        <taxon>Magnoliopsida</taxon>
        <taxon>Liliopsida</taxon>
        <taxon>Poales</taxon>
        <taxon>Poaceae</taxon>
        <taxon>PACMAD clade</taxon>
        <taxon>Panicoideae</taxon>
        <taxon>Andropogonodae</taxon>
        <taxon>Andropogoneae</taxon>
        <taxon>Tripsacinae</taxon>
        <taxon>Zea</taxon>
    </lineage>
</organism>
<evidence type="ECO:0000313" key="2">
    <source>
        <dbReference type="EnsemblPlants" id="Zm00001eb241990_P001"/>
    </source>
</evidence>
<name>A0A804PHU7_MAIZE</name>
<dbReference type="Proteomes" id="UP000007305">
    <property type="component" value="Chromosome 5"/>
</dbReference>
<feature type="region of interest" description="Disordered" evidence="1">
    <location>
        <begin position="203"/>
        <end position="257"/>
    </location>
</feature>
<feature type="compositionally biased region" description="Basic and acidic residues" evidence="1">
    <location>
        <begin position="153"/>
        <end position="162"/>
    </location>
</feature>
<evidence type="ECO:0000313" key="3">
    <source>
        <dbReference type="Proteomes" id="UP000007305"/>
    </source>
</evidence>
<feature type="compositionally biased region" description="Basic residues" evidence="1">
    <location>
        <begin position="215"/>
        <end position="235"/>
    </location>
</feature>
<feature type="region of interest" description="Disordered" evidence="1">
    <location>
        <begin position="104"/>
        <end position="167"/>
    </location>
</feature>
<proteinExistence type="predicted"/>
<feature type="region of interest" description="Disordered" evidence="1">
    <location>
        <begin position="273"/>
        <end position="335"/>
    </location>
</feature>
<reference evidence="2" key="2">
    <citation type="submission" date="2019-07" db="EMBL/GenBank/DDBJ databases">
        <authorList>
            <person name="Seetharam A."/>
            <person name="Woodhouse M."/>
            <person name="Cannon E."/>
        </authorList>
    </citation>
    <scope>NUCLEOTIDE SEQUENCE [LARGE SCALE GENOMIC DNA]</scope>
    <source>
        <strain evidence="2">cv. B73</strain>
    </source>
</reference>
<reference evidence="3" key="1">
    <citation type="journal article" date="2009" name="Science">
        <title>The B73 maize genome: complexity, diversity, and dynamics.</title>
        <authorList>
            <person name="Schnable P.S."/>
            <person name="Ware D."/>
            <person name="Fulton R.S."/>
            <person name="Stein J.C."/>
            <person name="Wei F."/>
            <person name="Pasternak S."/>
            <person name="Liang C."/>
            <person name="Zhang J."/>
            <person name="Fulton L."/>
            <person name="Graves T.A."/>
            <person name="Minx P."/>
            <person name="Reily A.D."/>
            <person name="Courtney L."/>
            <person name="Kruchowski S.S."/>
            <person name="Tomlinson C."/>
            <person name="Strong C."/>
            <person name="Delehaunty K."/>
            <person name="Fronick C."/>
            <person name="Courtney B."/>
            <person name="Rock S.M."/>
            <person name="Belter E."/>
            <person name="Du F."/>
            <person name="Kim K."/>
            <person name="Abbott R.M."/>
            <person name="Cotton M."/>
            <person name="Levy A."/>
            <person name="Marchetto P."/>
            <person name="Ochoa K."/>
            <person name="Jackson S.M."/>
            <person name="Gillam B."/>
            <person name="Chen W."/>
            <person name="Yan L."/>
            <person name="Higginbotham J."/>
            <person name="Cardenas M."/>
            <person name="Waligorski J."/>
            <person name="Applebaum E."/>
            <person name="Phelps L."/>
            <person name="Falcone J."/>
            <person name="Kanchi K."/>
            <person name="Thane T."/>
            <person name="Scimone A."/>
            <person name="Thane N."/>
            <person name="Henke J."/>
            <person name="Wang T."/>
            <person name="Ruppert J."/>
            <person name="Shah N."/>
            <person name="Rotter K."/>
            <person name="Hodges J."/>
            <person name="Ingenthron E."/>
            <person name="Cordes M."/>
            <person name="Kohlberg S."/>
            <person name="Sgro J."/>
            <person name="Delgado B."/>
            <person name="Mead K."/>
            <person name="Chinwalla A."/>
            <person name="Leonard S."/>
            <person name="Crouse K."/>
            <person name="Collura K."/>
            <person name="Kudrna D."/>
            <person name="Currie J."/>
            <person name="He R."/>
            <person name="Angelova A."/>
            <person name="Rajasekar S."/>
            <person name="Mueller T."/>
            <person name="Lomeli R."/>
            <person name="Scara G."/>
            <person name="Ko A."/>
            <person name="Delaney K."/>
            <person name="Wissotski M."/>
            <person name="Lopez G."/>
            <person name="Campos D."/>
            <person name="Braidotti M."/>
            <person name="Ashley E."/>
            <person name="Golser W."/>
            <person name="Kim H."/>
            <person name="Lee S."/>
            <person name="Lin J."/>
            <person name="Dujmic Z."/>
            <person name="Kim W."/>
            <person name="Talag J."/>
            <person name="Zuccolo A."/>
            <person name="Fan C."/>
            <person name="Sebastian A."/>
            <person name="Kramer M."/>
            <person name="Spiegel L."/>
            <person name="Nascimento L."/>
            <person name="Zutavern T."/>
            <person name="Miller B."/>
            <person name="Ambroise C."/>
            <person name="Muller S."/>
            <person name="Spooner W."/>
            <person name="Narechania A."/>
            <person name="Ren L."/>
            <person name="Wei S."/>
            <person name="Kumari S."/>
            <person name="Faga B."/>
            <person name="Levy M.J."/>
            <person name="McMahan L."/>
            <person name="Van Buren P."/>
            <person name="Vaughn M.W."/>
            <person name="Ying K."/>
            <person name="Yeh C.-T."/>
            <person name="Emrich S.J."/>
            <person name="Jia Y."/>
            <person name="Kalyanaraman A."/>
            <person name="Hsia A.-P."/>
            <person name="Barbazuk W.B."/>
            <person name="Baucom R.S."/>
            <person name="Brutnell T.P."/>
            <person name="Carpita N.C."/>
            <person name="Chaparro C."/>
            <person name="Chia J.-M."/>
            <person name="Deragon J.-M."/>
            <person name="Estill J.C."/>
            <person name="Fu Y."/>
            <person name="Jeddeloh J.A."/>
            <person name="Han Y."/>
            <person name="Lee H."/>
            <person name="Li P."/>
            <person name="Lisch D.R."/>
            <person name="Liu S."/>
            <person name="Liu Z."/>
            <person name="Nagel D.H."/>
            <person name="McCann M.C."/>
            <person name="SanMiguel P."/>
            <person name="Myers A.M."/>
            <person name="Nettleton D."/>
            <person name="Nguyen J."/>
            <person name="Penning B.W."/>
            <person name="Ponnala L."/>
            <person name="Schneider K.L."/>
            <person name="Schwartz D.C."/>
            <person name="Sharma A."/>
            <person name="Soderlund C."/>
            <person name="Springer N.M."/>
            <person name="Sun Q."/>
            <person name="Wang H."/>
            <person name="Waterman M."/>
            <person name="Westerman R."/>
            <person name="Wolfgruber T.K."/>
            <person name="Yang L."/>
            <person name="Yu Y."/>
            <person name="Zhang L."/>
            <person name="Zhou S."/>
            <person name="Zhu Q."/>
            <person name="Bennetzen J.L."/>
            <person name="Dawe R.K."/>
            <person name="Jiang J."/>
            <person name="Jiang N."/>
            <person name="Presting G.G."/>
            <person name="Wessler S.R."/>
            <person name="Aluru S."/>
            <person name="Martienssen R.A."/>
            <person name="Clifton S.W."/>
            <person name="McCombie W.R."/>
            <person name="Wing R.A."/>
            <person name="Wilson R.K."/>
        </authorList>
    </citation>
    <scope>NUCLEOTIDE SEQUENCE [LARGE SCALE GENOMIC DNA]</scope>
    <source>
        <strain evidence="3">cv. B73</strain>
    </source>
</reference>
<evidence type="ECO:0000256" key="1">
    <source>
        <dbReference type="SAM" id="MobiDB-lite"/>
    </source>
</evidence>
<accession>A0A804PHU7</accession>
<feature type="compositionally biased region" description="Low complexity" evidence="1">
    <location>
        <begin position="246"/>
        <end position="257"/>
    </location>
</feature>
<feature type="region of interest" description="Disordered" evidence="1">
    <location>
        <begin position="1"/>
        <end position="44"/>
    </location>
</feature>
<reference evidence="2" key="3">
    <citation type="submission" date="2021-05" db="UniProtKB">
        <authorList>
            <consortium name="EnsemblPlants"/>
        </authorList>
    </citation>
    <scope>IDENTIFICATION</scope>
    <source>
        <strain evidence="2">cv. B73</strain>
    </source>
</reference>
<dbReference type="EnsemblPlants" id="Zm00001eb241990_T001">
    <property type="protein sequence ID" value="Zm00001eb241990_P001"/>
    <property type="gene ID" value="Zm00001eb241990"/>
</dbReference>
<feature type="compositionally biased region" description="Basic residues" evidence="1">
    <location>
        <begin position="110"/>
        <end position="125"/>
    </location>
</feature>
<dbReference type="AlphaFoldDB" id="A0A804PHU7"/>
<feature type="compositionally biased region" description="Pro residues" evidence="1">
    <location>
        <begin position="32"/>
        <end position="43"/>
    </location>
</feature>
<feature type="compositionally biased region" description="Low complexity" evidence="1">
    <location>
        <begin position="294"/>
        <end position="304"/>
    </location>
</feature>
<dbReference type="Gramene" id="Zm00001eb241990_T001">
    <property type="protein sequence ID" value="Zm00001eb241990_P001"/>
    <property type="gene ID" value="Zm00001eb241990"/>
</dbReference>
<sequence>GRLQSPLGLRRCNSNGVALPPQHHHSEKQQPPFNPSPTSPLPPACLSVPLTHFFLHTDTHTHPPTWPPGAPHNPPWPLDDYCAQHRDDRLLAAPLLPHRRRWRAAPGRHQAPRRRGRRRHRRRHRGAELRGGTALPLGAVPRHPDGASVLHQLGERHPDDGGPAHGVGLRLLPDTALLHVSAHPARVHAVVGVHLRVVVRGRGGRRDRRVAGRQQRQRVRQRRRAGGRRGGRRGRGREQQQHHHQQQQLQQHGQQPGVGGLVDALVLLAHRRVRLRRQRRRPPRRRPRPRGGRLPRLLHVLHGAQARRRVPQVRQLRPPPPQPQRLRLRSPARPYARSANCRRGIGGRLLRRRQSCVQCKPPLFGSWLEIFHKN</sequence>
<keyword evidence="3" id="KW-1185">Reference proteome</keyword>
<feature type="compositionally biased region" description="Basic residues" evidence="1">
    <location>
        <begin position="273"/>
        <end position="293"/>
    </location>
</feature>
<dbReference type="InParanoid" id="A0A804PHU7"/>